<organism evidence="1 2">
    <name type="scientific">Novosphingobium fluoreni</name>
    <dbReference type="NCBI Taxonomy" id="1391222"/>
    <lineage>
        <taxon>Bacteria</taxon>
        <taxon>Pseudomonadati</taxon>
        <taxon>Pseudomonadota</taxon>
        <taxon>Alphaproteobacteria</taxon>
        <taxon>Sphingomonadales</taxon>
        <taxon>Sphingomonadaceae</taxon>
        <taxon>Novosphingobium</taxon>
    </lineage>
</organism>
<gene>
    <name evidence="1" type="ORF">GGR39_002147</name>
</gene>
<accession>A0A7W6C1N9</accession>
<dbReference type="EMBL" id="JACIDY010000004">
    <property type="protein sequence ID" value="MBB3940490.1"/>
    <property type="molecule type" value="Genomic_DNA"/>
</dbReference>
<reference evidence="1 2" key="1">
    <citation type="submission" date="2020-08" db="EMBL/GenBank/DDBJ databases">
        <title>Genomic Encyclopedia of Type Strains, Phase IV (KMG-IV): sequencing the most valuable type-strain genomes for metagenomic binning, comparative biology and taxonomic classification.</title>
        <authorList>
            <person name="Goeker M."/>
        </authorList>
    </citation>
    <scope>NUCLEOTIDE SEQUENCE [LARGE SCALE GENOMIC DNA]</scope>
    <source>
        <strain evidence="1 2">DSM 27568</strain>
    </source>
</reference>
<keyword evidence="2" id="KW-1185">Reference proteome</keyword>
<sequence>MYGSATQTLAQYAFHEDPFRAKIPNLAELQLAAARESFAEKREKIRVLDRRASEMGIDEIRTLDDLVPLLFSHTSYKSYPESFVDNSQWRNMSLWLGTLSACSTANIDNDGIATIDDWLARAHAAGHHVFASSGTSGKSSFMNQSAAERDLAIAACGAATNFALGGARPDGRFDIFTMMPAKATHKMAAFANSYYVPYSATGDKFFRLSDDPITAFDAMRPAQLRRLLAAGKIGPGEIAAYEAIVAARQEKRVAEWSAWLDLIAEHRHNPIFFGLMWGTGYQIAEGLRARGVKDGDFHPDTMASFGGGTKGVSLPDDYKQQIISFYGFTPERMADTYGMSEVNGLCGKVPGTQSYSVPPWLIPLVLDKSGEVLINPTDGNGTIEGRMAFFDVTADSHWGGIISGDKVVVEFGGGIDDVRTTMVHKVARYADLEEGEGKLTCAGSIDSYVRGSLSAAVDA</sequence>
<dbReference type="Proteomes" id="UP000561459">
    <property type="component" value="Unassembled WGS sequence"/>
</dbReference>
<protein>
    <submittedName>
        <fullName evidence="1">Uncharacterized protein</fullName>
    </submittedName>
</protein>
<dbReference type="RefSeq" id="WP_183617083.1">
    <property type="nucleotide sequence ID" value="NZ_JACIDY010000004.1"/>
</dbReference>
<dbReference type="AlphaFoldDB" id="A0A7W6C1N9"/>
<evidence type="ECO:0000313" key="1">
    <source>
        <dbReference type="EMBL" id="MBB3940490.1"/>
    </source>
</evidence>
<evidence type="ECO:0000313" key="2">
    <source>
        <dbReference type="Proteomes" id="UP000561459"/>
    </source>
</evidence>
<name>A0A7W6C1N9_9SPHN</name>
<proteinExistence type="predicted"/>
<comment type="caution">
    <text evidence="1">The sequence shown here is derived from an EMBL/GenBank/DDBJ whole genome shotgun (WGS) entry which is preliminary data.</text>
</comment>